<dbReference type="Proteomes" id="UP000595198">
    <property type="component" value="Chromosome"/>
</dbReference>
<dbReference type="Proteomes" id="UP000594774">
    <property type="component" value="Chromosome"/>
</dbReference>
<dbReference type="EMBL" id="CP065628">
    <property type="protein sequence ID" value="QPR30005.1"/>
    <property type="molecule type" value="Genomic_DNA"/>
</dbReference>
<reference evidence="4 5" key="1">
    <citation type="submission" date="2020-12" db="EMBL/GenBank/DDBJ databases">
        <title>FDA dAtabase for Regulatory Grade micrObial Sequences (FDA-ARGOS): Supporting development and validation of Infectious Disease Dx tests.</title>
        <authorList>
            <person name="Sproer C."/>
            <person name="Gronow S."/>
            <person name="Severitt S."/>
            <person name="Schroder I."/>
            <person name="Tallon L."/>
            <person name="Sadzewicz L."/>
            <person name="Zhao X."/>
            <person name="Boylan J."/>
            <person name="Ott S."/>
            <person name="Bowen H."/>
            <person name="Vavikolanu K."/>
            <person name="Mehta A."/>
            <person name="Aluvathingal J."/>
            <person name="Nadendla S."/>
            <person name="Lowell S."/>
            <person name="Myers T."/>
            <person name="Yan Y."/>
            <person name="Sichtig H."/>
        </authorList>
    </citation>
    <scope>NUCLEOTIDE SEQUENCE [LARGE SCALE GENOMIC DNA]</scope>
    <source>
        <strain evidence="2 4">FDAARGOS_938</strain>
        <strain evidence="3 5">FDAARGOS_991</strain>
    </source>
</reference>
<sequence length="88" mass="10125">MTDYPKPEQLTGEDADAYRDEHEGVDPPHTWFITDEYGYTETIGVFPNEDYVHRWINGEPEAFTAEQAHRIGMKWLAAARQARQGNGQ</sequence>
<evidence type="ECO:0000313" key="3">
    <source>
        <dbReference type="EMBL" id="QQB81841.1"/>
    </source>
</evidence>
<feature type="compositionally biased region" description="Basic and acidic residues" evidence="1">
    <location>
        <begin position="16"/>
        <end position="26"/>
    </location>
</feature>
<proteinExistence type="predicted"/>
<feature type="region of interest" description="Disordered" evidence="1">
    <location>
        <begin position="1"/>
        <end position="29"/>
    </location>
</feature>
<evidence type="ECO:0000256" key="1">
    <source>
        <dbReference type="SAM" id="MobiDB-lite"/>
    </source>
</evidence>
<accession>A0AB37GA20</accession>
<gene>
    <name evidence="2" type="ORF">I6G95_07030</name>
    <name evidence="3" type="ORF">I6H48_07590</name>
</gene>
<name>A0AB37GA20_CORAY</name>
<dbReference type="AlphaFoldDB" id="A0AB37GA20"/>
<evidence type="ECO:0000313" key="5">
    <source>
        <dbReference type="Proteomes" id="UP000595198"/>
    </source>
</evidence>
<dbReference type="EMBL" id="CP066023">
    <property type="protein sequence ID" value="QQB81841.1"/>
    <property type="molecule type" value="Genomic_DNA"/>
</dbReference>
<evidence type="ECO:0000313" key="4">
    <source>
        <dbReference type="Proteomes" id="UP000594774"/>
    </source>
</evidence>
<dbReference type="RefSeq" id="WP_197914189.1">
    <property type="nucleotide sequence ID" value="NZ_CP065628.1"/>
</dbReference>
<protein>
    <submittedName>
        <fullName evidence="2">Uncharacterized protein</fullName>
    </submittedName>
</protein>
<keyword evidence="5" id="KW-1185">Reference proteome</keyword>
<evidence type="ECO:0000313" key="2">
    <source>
        <dbReference type="EMBL" id="QPR30005.1"/>
    </source>
</evidence>
<organism evidence="2 4">
    <name type="scientific">Corynebacterium amycolatum</name>
    <dbReference type="NCBI Taxonomy" id="43765"/>
    <lineage>
        <taxon>Bacteria</taxon>
        <taxon>Bacillati</taxon>
        <taxon>Actinomycetota</taxon>
        <taxon>Actinomycetes</taxon>
        <taxon>Mycobacteriales</taxon>
        <taxon>Corynebacteriaceae</taxon>
        <taxon>Corynebacterium</taxon>
    </lineage>
</organism>